<dbReference type="InterPro" id="IPR000182">
    <property type="entry name" value="GNAT_dom"/>
</dbReference>
<organism evidence="2 3">
    <name type="scientific">Caulobacter ginsengisoli</name>
    <dbReference type="NCBI Taxonomy" id="400775"/>
    <lineage>
        <taxon>Bacteria</taxon>
        <taxon>Pseudomonadati</taxon>
        <taxon>Pseudomonadota</taxon>
        <taxon>Alphaproteobacteria</taxon>
        <taxon>Caulobacterales</taxon>
        <taxon>Caulobacteraceae</taxon>
        <taxon>Caulobacter</taxon>
    </lineage>
</organism>
<dbReference type="SUPFAM" id="SSF55729">
    <property type="entry name" value="Acyl-CoA N-acyltransferases (Nat)"/>
    <property type="match status" value="1"/>
</dbReference>
<dbReference type="PROSITE" id="PS51186">
    <property type="entry name" value="GNAT"/>
    <property type="match status" value="1"/>
</dbReference>
<dbReference type="Gene3D" id="3.40.630.30">
    <property type="match status" value="1"/>
</dbReference>
<dbReference type="Pfam" id="PF00583">
    <property type="entry name" value="Acetyltransf_1"/>
    <property type="match status" value="1"/>
</dbReference>
<proteinExistence type="predicted"/>
<dbReference type="InterPro" id="IPR016181">
    <property type="entry name" value="Acyl_CoA_acyltransferase"/>
</dbReference>
<evidence type="ECO:0000313" key="2">
    <source>
        <dbReference type="EMBL" id="MDQ0464451.1"/>
    </source>
</evidence>
<reference evidence="2 3" key="1">
    <citation type="submission" date="2023-07" db="EMBL/GenBank/DDBJ databases">
        <title>Genomic Encyclopedia of Type Strains, Phase IV (KMG-IV): sequencing the most valuable type-strain genomes for metagenomic binning, comparative biology and taxonomic classification.</title>
        <authorList>
            <person name="Goeker M."/>
        </authorList>
    </citation>
    <scope>NUCLEOTIDE SEQUENCE [LARGE SCALE GENOMIC DNA]</scope>
    <source>
        <strain evidence="2 3">DSM 18695</strain>
    </source>
</reference>
<dbReference type="Proteomes" id="UP001228905">
    <property type="component" value="Unassembled WGS sequence"/>
</dbReference>
<accession>A0ABU0IR10</accession>
<dbReference type="RefSeq" id="WP_307349141.1">
    <property type="nucleotide sequence ID" value="NZ_JAUSVS010000003.1"/>
</dbReference>
<comment type="caution">
    <text evidence="2">The sequence shown here is derived from an EMBL/GenBank/DDBJ whole genome shotgun (WGS) entry which is preliminary data.</text>
</comment>
<evidence type="ECO:0000259" key="1">
    <source>
        <dbReference type="PROSITE" id="PS51186"/>
    </source>
</evidence>
<name>A0ABU0IR10_9CAUL</name>
<dbReference type="CDD" id="cd04301">
    <property type="entry name" value="NAT_SF"/>
    <property type="match status" value="1"/>
</dbReference>
<sequence>MTAEAAFTLTLARPEEAPLLEGLMQFYIYDFSEMEPPGSTGFELDGTGRFEPYPYLDRYWSEEGRIPLILRVDGHPAGFALINSHSHRDDGHVERNMGEFFVARKHRGRGLADWALHEILARYPGRWEIAIAQRNARAIVFWPRAIKAAGNVSEIEEIQGDGIHWTGPIWTFVAR</sequence>
<gene>
    <name evidence="2" type="ORF">QO010_002232</name>
</gene>
<protein>
    <submittedName>
        <fullName evidence="2">Acetyltransferase</fullName>
    </submittedName>
</protein>
<evidence type="ECO:0000313" key="3">
    <source>
        <dbReference type="Proteomes" id="UP001228905"/>
    </source>
</evidence>
<feature type="domain" description="N-acetyltransferase" evidence="1">
    <location>
        <begin position="26"/>
        <end position="170"/>
    </location>
</feature>
<keyword evidence="3" id="KW-1185">Reference proteome</keyword>
<dbReference type="EMBL" id="JAUSVS010000003">
    <property type="protein sequence ID" value="MDQ0464451.1"/>
    <property type="molecule type" value="Genomic_DNA"/>
</dbReference>